<name>A0A811BNH5_9VIRU</name>
<feature type="region of interest" description="Disordered" evidence="1">
    <location>
        <begin position="144"/>
        <end position="197"/>
    </location>
</feature>
<evidence type="ECO:0000313" key="2">
    <source>
        <dbReference type="EMBL" id="BCU03689.1"/>
    </source>
</evidence>
<organism evidence="2 3">
    <name type="scientific">Pandoravirus japonicus</name>
    <dbReference type="NCBI Taxonomy" id="2823154"/>
    <lineage>
        <taxon>Viruses</taxon>
        <taxon>Pandoravirus</taxon>
    </lineage>
</organism>
<sequence length="197" mass="22532">MCWARAACAFLSFFPCSPCRSFLPSPALAQPFGVSSSRVRGRDGKKPLAWSPWVRAVEKKKERQPDSNFSRFFSFNHQVPAARSETVFSVLFLFFPFFLPCYLSIGAHATQPDPHPPRPRFSVARSHPAEPFVFSLSCATCQKRGTNPRLHRGTRKKRRKRPKKKETANSLWSREDKYAKARAREARGTPGRHGRPW</sequence>
<evidence type="ECO:0000256" key="1">
    <source>
        <dbReference type="SAM" id="MobiDB-lite"/>
    </source>
</evidence>
<feature type="compositionally biased region" description="Basic and acidic residues" evidence="1">
    <location>
        <begin position="173"/>
        <end position="187"/>
    </location>
</feature>
<protein>
    <submittedName>
        <fullName evidence="2">Uncharacterized protein</fullName>
    </submittedName>
</protein>
<dbReference type="EMBL" id="LC625835">
    <property type="protein sequence ID" value="BCU03689.1"/>
    <property type="molecule type" value="Genomic_DNA"/>
</dbReference>
<proteinExistence type="predicted"/>
<accession>A0A811BNH5</accession>
<reference evidence="2" key="1">
    <citation type="submission" date="2021-04" db="EMBL/GenBank/DDBJ databases">
        <title>Draft Genome Sequence of Pandoravirus japonicus, Isolated from the Sabaishi River of Niigata, Japan.</title>
        <authorList>
            <person name="Hosokawa N."/>
            <person name="Takahashi H."/>
            <person name="Aoki K."/>
            <person name="Takemura M."/>
        </authorList>
    </citation>
    <scope>NUCLEOTIDE SEQUENCE</scope>
</reference>
<feature type="compositionally biased region" description="Basic residues" evidence="1">
    <location>
        <begin position="149"/>
        <end position="164"/>
    </location>
</feature>
<evidence type="ECO:0000313" key="3">
    <source>
        <dbReference type="Proteomes" id="UP001253637"/>
    </source>
</evidence>
<dbReference type="Proteomes" id="UP001253637">
    <property type="component" value="Segment"/>
</dbReference>